<dbReference type="RefSeq" id="WP_116592937.1">
    <property type="nucleotide sequence ID" value="NZ_JBGUNC010000006.1"/>
</dbReference>
<sequence>MANKIVRIILIIVLFVVFFELGLFSSYTIVTAEAPNPQALIDMQISKVTEFFSPENVNEALIKDPTPVNITNKKDVGLKMEELSKVDGVNVDSMNITTYDDTDNKNLTVNIEALGYASPNSTSGQIVISQTPSYKVIATGQAEYKENGLRVDENTITITSILQLY</sequence>
<name>A0A315XJQ8_9EURY</name>
<evidence type="ECO:0000313" key="2">
    <source>
        <dbReference type="Proteomes" id="UP000251717"/>
    </source>
</evidence>
<reference evidence="1 2" key="1">
    <citation type="submission" date="2017-03" db="EMBL/GenBank/DDBJ databases">
        <title>Genome sequence of Methanobrevibacter thaueri.</title>
        <authorList>
            <person name="Poehlein A."/>
            <person name="Seedorf H."/>
            <person name="Daniel R."/>
        </authorList>
    </citation>
    <scope>NUCLEOTIDE SEQUENCE [LARGE SCALE GENOMIC DNA]</scope>
    <source>
        <strain evidence="1 2">DSM 11995</strain>
    </source>
</reference>
<organism evidence="1 2">
    <name type="scientific">Methanobrevibacter thaueri</name>
    <dbReference type="NCBI Taxonomy" id="190975"/>
    <lineage>
        <taxon>Archaea</taxon>
        <taxon>Methanobacteriati</taxon>
        <taxon>Methanobacteriota</taxon>
        <taxon>Methanomada group</taxon>
        <taxon>Methanobacteria</taxon>
        <taxon>Methanobacteriales</taxon>
        <taxon>Methanobacteriaceae</taxon>
        <taxon>Methanobrevibacter</taxon>
    </lineage>
</organism>
<keyword evidence="2" id="KW-1185">Reference proteome</keyword>
<dbReference type="AlphaFoldDB" id="A0A315XJQ8"/>
<dbReference type="OrthoDB" id="71026at2157"/>
<dbReference type="EMBL" id="MZGS01000029">
    <property type="protein sequence ID" value="PWB84912.1"/>
    <property type="molecule type" value="Genomic_DNA"/>
</dbReference>
<evidence type="ECO:0000313" key="1">
    <source>
        <dbReference type="EMBL" id="PWB84912.1"/>
    </source>
</evidence>
<comment type="caution">
    <text evidence="1">The sequence shown here is derived from an EMBL/GenBank/DDBJ whole genome shotgun (WGS) entry which is preliminary data.</text>
</comment>
<accession>A0A315XJQ8</accession>
<proteinExistence type="predicted"/>
<protein>
    <submittedName>
        <fullName evidence="1">Uncharacterized protein</fullName>
    </submittedName>
</protein>
<dbReference type="Proteomes" id="UP000251717">
    <property type="component" value="Unassembled WGS sequence"/>
</dbReference>
<gene>
    <name evidence="1" type="ORF">MBBTH_20560</name>
</gene>